<dbReference type="AlphaFoldDB" id="A0A6N6NPZ7"/>
<dbReference type="InterPro" id="IPR046461">
    <property type="entry name" value="TerL_ATPase"/>
</dbReference>
<name>A0A6N6NPZ7_9ACTN</name>
<dbReference type="InterPro" id="IPR046462">
    <property type="entry name" value="TerL_nuclease"/>
</dbReference>
<keyword evidence="4" id="KW-1185">Reference proteome</keyword>
<dbReference type="GO" id="GO:0004519">
    <property type="term" value="F:endonuclease activity"/>
    <property type="evidence" value="ECO:0007669"/>
    <property type="project" value="InterPro"/>
</dbReference>
<evidence type="ECO:0000259" key="2">
    <source>
        <dbReference type="Pfam" id="PF20441"/>
    </source>
</evidence>
<dbReference type="Pfam" id="PF03354">
    <property type="entry name" value="TerL_ATPase"/>
    <property type="match status" value="1"/>
</dbReference>
<dbReference type="PANTHER" id="PTHR41287:SF1">
    <property type="entry name" value="PROTEIN YMFN"/>
    <property type="match status" value="1"/>
</dbReference>
<dbReference type="OrthoDB" id="3197057at2"/>
<evidence type="ECO:0000313" key="4">
    <source>
        <dbReference type="Proteomes" id="UP000468668"/>
    </source>
</evidence>
<dbReference type="GeneID" id="98658702"/>
<organism evidence="3 4">
    <name type="scientific">Ellagibacter isourolithinifaciens</name>
    <dbReference type="NCBI Taxonomy" id="2137581"/>
    <lineage>
        <taxon>Bacteria</taxon>
        <taxon>Bacillati</taxon>
        <taxon>Actinomycetota</taxon>
        <taxon>Coriobacteriia</taxon>
        <taxon>Eggerthellales</taxon>
        <taxon>Eggerthellaceae</taxon>
        <taxon>Ellagibacter</taxon>
    </lineage>
</organism>
<dbReference type="Pfam" id="PF20441">
    <property type="entry name" value="TerL_nuclease"/>
    <property type="match status" value="1"/>
</dbReference>
<feature type="domain" description="Terminase large subunit-like endonuclease" evidence="2">
    <location>
        <begin position="257"/>
        <end position="542"/>
    </location>
</feature>
<dbReference type="Gene3D" id="3.40.50.300">
    <property type="entry name" value="P-loop containing nucleotide triphosphate hydrolases"/>
    <property type="match status" value="1"/>
</dbReference>
<dbReference type="InterPro" id="IPR005021">
    <property type="entry name" value="Terminase_largesu-like"/>
</dbReference>
<dbReference type="RefSeq" id="WP_158050337.1">
    <property type="nucleotide sequence ID" value="NZ_WAJR01000033.1"/>
</dbReference>
<dbReference type="EMBL" id="WAJR01000033">
    <property type="protein sequence ID" value="KAB1636614.1"/>
    <property type="molecule type" value="Genomic_DNA"/>
</dbReference>
<comment type="caution">
    <text evidence="3">The sequence shown here is derived from an EMBL/GenBank/DDBJ whole genome shotgun (WGS) entry which is preliminary data.</text>
</comment>
<dbReference type="PANTHER" id="PTHR41287">
    <property type="match status" value="1"/>
</dbReference>
<evidence type="ECO:0000259" key="1">
    <source>
        <dbReference type="Pfam" id="PF03354"/>
    </source>
</evidence>
<reference evidence="3 4" key="1">
    <citation type="submission" date="2019-09" db="EMBL/GenBank/DDBJ databases">
        <title>Whole genome shotgun sequencing (WGS) of Ellagibacter isourolithinifaciens DSM 104140(T) and Adlercreutzia muris DSM 29508(T).</title>
        <authorList>
            <person name="Stoll D.A."/>
            <person name="Danylec N."/>
            <person name="Huch M."/>
        </authorList>
    </citation>
    <scope>NUCLEOTIDE SEQUENCE [LARGE SCALE GENOMIC DNA]</scope>
    <source>
        <strain evidence="3 4">DSM 104140</strain>
    </source>
</reference>
<sequence>MRDRVTEYAQAVVGGKVPCGELHMLACKRHLDDLRRADTDDFPYVWDPGAAADVVDYAETMTIVEGFEKRPVRLMGSQVFDIGCTFGWKNRNGYRRFRRRYKSVSRQQGKSFENGILGTYIAAFSGYRYGKLFTAATKKRQAKIVWEEMKKFIEGDPDLSEWFEVKEYKSEITALNTNCVIKALSKEEGLDDGFRPLFASLDELHQMKDNSIYQALYRGTRNLDETLVSMITTRGKEVDSFAYEMDTFACNILRGGVTAEDFFVDIYALDDGDDPFDESVWVKSNPLSATTEKGLEQLRTDAATAKAMGGSELRDFLTKCMNVWVTKTEDTFVAPEDWKGAKTTLTLDDFRGERCWIGVDLSSGGDLTTYSIEFDDDEGGAYAYSHSFMPRGRMSEHIQTDVAPYDVWEQQGLITVIGGETDFRIDYKAVVRHLADVVEEYGLKVQAVGYDPHNAEAFTEDLEVLGAPLIKVVQSAKNLNDATVDVQLLVKSGKYSMDKRNELMSWSFLNAQLVRNSFDEVKVDKKPGKTRRIDPVDACIDAHYARLVQRDSEVVDADVELRRYMELMNW</sequence>
<dbReference type="Proteomes" id="UP000468668">
    <property type="component" value="Unassembled WGS sequence"/>
</dbReference>
<proteinExistence type="predicted"/>
<feature type="domain" description="Terminase large subunit-like ATPase" evidence="1">
    <location>
        <begin position="78"/>
        <end position="245"/>
    </location>
</feature>
<accession>A0A6N6NPZ7</accession>
<gene>
    <name evidence="3" type="ORF">F8C90_09785</name>
</gene>
<protein>
    <submittedName>
        <fullName evidence="3">Terminase large subunit</fullName>
    </submittedName>
</protein>
<evidence type="ECO:0000313" key="3">
    <source>
        <dbReference type="EMBL" id="KAB1636614.1"/>
    </source>
</evidence>
<dbReference type="InterPro" id="IPR027417">
    <property type="entry name" value="P-loop_NTPase"/>
</dbReference>